<dbReference type="PANTHER" id="PTHR43214">
    <property type="entry name" value="TWO-COMPONENT RESPONSE REGULATOR"/>
    <property type="match status" value="1"/>
</dbReference>
<keyword evidence="1 5" id="KW-0597">Phosphoprotein</keyword>
<evidence type="ECO:0000256" key="1">
    <source>
        <dbReference type="ARBA" id="ARBA00022553"/>
    </source>
</evidence>
<sequence>MKRIVLVDDHAMVRDGLRLLLTTRADWLVVGETGDGRMVCDVLRDTQADLLLLDLELPGCHGTQLAQQIKAEFPEIKILVLTGNAHAATVRAAMAAGADAYMLKHEDGDELLCAISLVLSGIRYVSKTLARALEVEDGATVAPITAREKEILALVANGYSSQQIADKLNLSVLTVRKHRQNLMSKLSLRNVAEVTAYAIRDGLSISNPGA</sequence>
<feature type="modified residue" description="4-aspartylphosphate" evidence="5">
    <location>
        <position position="54"/>
    </location>
</feature>
<evidence type="ECO:0000259" key="7">
    <source>
        <dbReference type="PROSITE" id="PS50110"/>
    </source>
</evidence>
<organism evidence="8 9">
    <name type="scientific">Trinickia violacea</name>
    <dbReference type="NCBI Taxonomy" id="2571746"/>
    <lineage>
        <taxon>Bacteria</taxon>
        <taxon>Pseudomonadati</taxon>
        <taxon>Pseudomonadota</taxon>
        <taxon>Betaproteobacteria</taxon>
        <taxon>Burkholderiales</taxon>
        <taxon>Burkholderiaceae</taxon>
        <taxon>Trinickia</taxon>
    </lineage>
</organism>
<dbReference type="InterPro" id="IPR058245">
    <property type="entry name" value="NreC/VraR/RcsB-like_REC"/>
</dbReference>
<dbReference type="Pfam" id="PF00072">
    <property type="entry name" value="Response_reg"/>
    <property type="match status" value="1"/>
</dbReference>
<dbReference type="SMART" id="SM00448">
    <property type="entry name" value="REC"/>
    <property type="match status" value="1"/>
</dbReference>
<dbReference type="RefSeq" id="WP_137332861.1">
    <property type="nucleotide sequence ID" value="NZ_CP040077.1"/>
</dbReference>
<dbReference type="GO" id="GO:0003677">
    <property type="term" value="F:DNA binding"/>
    <property type="evidence" value="ECO:0007669"/>
    <property type="project" value="UniProtKB-KW"/>
</dbReference>
<dbReference type="PROSITE" id="PS50110">
    <property type="entry name" value="RESPONSE_REGULATORY"/>
    <property type="match status" value="1"/>
</dbReference>
<dbReference type="Proteomes" id="UP000298656">
    <property type="component" value="Chromosome 1"/>
</dbReference>
<dbReference type="InterPro" id="IPR000792">
    <property type="entry name" value="Tscrpt_reg_LuxR_C"/>
</dbReference>
<dbReference type="GO" id="GO:0006355">
    <property type="term" value="P:regulation of DNA-templated transcription"/>
    <property type="evidence" value="ECO:0007669"/>
    <property type="project" value="InterPro"/>
</dbReference>
<keyword evidence="2" id="KW-0805">Transcription regulation</keyword>
<accession>A0A4P8IM69</accession>
<gene>
    <name evidence="8" type="ORF">FAZ95_13120</name>
</gene>
<dbReference type="SUPFAM" id="SSF52172">
    <property type="entry name" value="CheY-like"/>
    <property type="match status" value="1"/>
</dbReference>
<dbReference type="SUPFAM" id="SSF46894">
    <property type="entry name" value="C-terminal effector domain of the bipartite response regulators"/>
    <property type="match status" value="1"/>
</dbReference>
<name>A0A4P8IM69_9BURK</name>
<dbReference type="KEGG" id="tvl:FAZ95_13120"/>
<dbReference type="CDD" id="cd06170">
    <property type="entry name" value="LuxR_C_like"/>
    <property type="match status" value="1"/>
</dbReference>
<dbReference type="OrthoDB" id="9816469at2"/>
<dbReference type="InterPro" id="IPR039420">
    <property type="entry name" value="WalR-like"/>
</dbReference>
<evidence type="ECO:0000256" key="3">
    <source>
        <dbReference type="ARBA" id="ARBA00023125"/>
    </source>
</evidence>
<dbReference type="PRINTS" id="PR00038">
    <property type="entry name" value="HTHLUXR"/>
</dbReference>
<keyword evidence="4" id="KW-0804">Transcription</keyword>
<evidence type="ECO:0000256" key="4">
    <source>
        <dbReference type="ARBA" id="ARBA00023163"/>
    </source>
</evidence>
<evidence type="ECO:0000313" key="9">
    <source>
        <dbReference type="Proteomes" id="UP000298656"/>
    </source>
</evidence>
<dbReference type="PANTHER" id="PTHR43214:SF41">
    <property type="entry name" value="NITRATE_NITRITE RESPONSE REGULATOR PROTEIN NARP"/>
    <property type="match status" value="1"/>
</dbReference>
<dbReference type="EMBL" id="CP040077">
    <property type="protein sequence ID" value="QCP50038.1"/>
    <property type="molecule type" value="Genomic_DNA"/>
</dbReference>
<dbReference type="Pfam" id="PF00196">
    <property type="entry name" value="GerE"/>
    <property type="match status" value="1"/>
</dbReference>
<dbReference type="Gene3D" id="3.40.50.2300">
    <property type="match status" value="1"/>
</dbReference>
<dbReference type="InterPro" id="IPR011006">
    <property type="entry name" value="CheY-like_superfamily"/>
</dbReference>
<dbReference type="PROSITE" id="PS00622">
    <property type="entry name" value="HTH_LUXR_1"/>
    <property type="match status" value="1"/>
</dbReference>
<dbReference type="SMART" id="SM00421">
    <property type="entry name" value="HTH_LUXR"/>
    <property type="match status" value="1"/>
</dbReference>
<dbReference type="AlphaFoldDB" id="A0A4P8IM69"/>
<evidence type="ECO:0000256" key="5">
    <source>
        <dbReference type="PROSITE-ProRule" id="PRU00169"/>
    </source>
</evidence>
<evidence type="ECO:0000256" key="2">
    <source>
        <dbReference type="ARBA" id="ARBA00023015"/>
    </source>
</evidence>
<reference evidence="8 9" key="1">
    <citation type="submission" date="2019-05" db="EMBL/GenBank/DDBJ databases">
        <title>Burkholderia sp. DHOD12, isolated from subtropical forest soil.</title>
        <authorList>
            <person name="Gao Z.-H."/>
            <person name="Qiu L.-H."/>
        </authorList>
    </citation>
    <scope>NUCLEOTIDE SEQUENCE [LARGE SCALE GENOMIC DNA]</scope>
    <source>
        <strain evidence="8 9">DHOD12</strain>
    </source>
</reference>
<dbReference type="GO" id="GO:0000160">
    <property type="term" value="P:phosphorelay signal transduction system"/>
    <property type="evidence" value="ECO:0007669"/>
    <property type="project" value="InterPro"/>
</dbReference>
<keyword evidence="3" id="KW-0238">DNA-binding</keyword>
<proteinExistence type="predicted"/>
<evidence type="ECO:0000259" key="6">
    <source>
        <dbReference type="PROSITE" id="PS50043"/>
    </source>
</evidence>
<dbReference type="InterPro" id="IPR001789">
    <property type="entry name" value="Sig_transdc_resp-reg_receiver"/>
</dbReference>
<feature type="domain" description="Response regulatory" evidence="7">
    <location>
        <begin position="3"/>
        <end position="119"/>
    </location>
</feature>
<protein>
    <submittedName>
        <fullName evidence="8">Response regulator transcription factor</fullName>
    </submittedName>
</protein>
<keyword evidence="9" id="KW-1185">Reference proteome</keyword>
<feature type="domain" description="HTH luxR-type" evidence="6">
    <location>
        <begin position="137"/>
        <end position="202"/>
    </location>
</feature>
<dbReference type="InterPro" id="IPR016032">
    <property type="entry name" value="Sig_transdc_resp-reg_C-effctor"/>
</dbReference>
<dbReference type="PROSITE" id="PS50043">
    <property type="entry name" value="HTH_LUXR_2"/>
    <property type="match status" value="1"/>
</dbReference>
<evidence type="ECO:0000313" key="8">
    <source>
        <dbReference type="EMBL" id="QCP50038.1"/>
    </source>
</evidence>
<dbReference type="CDD" id="cd17535">
    <property type="entry name" value="REC_NarL-like"/>
    <property type="match status" value="1"/>
</dbReference>